<comment type="cofactor">
    <cofactor evidence="1">
        <name>Mn(2+)</name>
        <dbReference type="ChEBI" id="CHEBI:29035"/>
    </cofactor>
</comment>
<evidence type="ECO:0000256" key="10">
    <source>
        <dbReference type="ARBA" id="ARBA00038934"/>
    </source>
</evidence>
<sequence>MEQGKYAFVTLATDDSYSKGALVLAHSLRRSETKAKLVVLVTDGVSNAVQDTLNKVFDVVQSVSELDSKDDDNLKLLGRPELGVSFTKIHCWKLTQFSKCVFLDADTLVLKNSDELFEKSELSAAPDIGWPDCFNSGVFVFVPSNETYNGLLKMAADEGSFDGGDQGLLNMYFKDWSTKDISNHLSFIYNMNVNASYTYLPAYNKFGKDVKIVHFLGTQKKPWMYKYDHLTGSVDAPRGNYPLYEYLSFWWKIFNEECSFLDTAILSITQSLTDCSIASVATASSKSSQSTPANTPTDEELQRLDDQRLHDWEKGNIDYLHRDSFENIQRKLDEAINGKSPDKSE</sequence>
<evidence type="ECO:0000313" key="15">
    <source>
        <dbReference type="EMBL" id="KAG8181384.1"/>
    </source>
</evidence>
<feature type="compositionally biased region" description="Low complexity" evidence="14">
    <location>
        <begin position="286"/>
        <end position="295"/>
    </location>
</feature>
<gene>
    <name evidence="15" type="ORF">JTE90_025931</name>
</gene>
<proteinExistence type="inferred from homology"/>
<dbReference type="PANTHER" id="PTHR11183">
    <property type="entry name" value="GLYCOGENIN SUBFAMILY MEMBER"/>
    <property type="match status" value="1"/>
</dbReference>
<dbReference type="SUPFAM" id="SSF53448">
    <property type="entry name" value="Nucleotide-diphospho-sugar transferases"/>
    <property type="match status" value="1"/>
</dbReference>
<name>A0AAV6UB39_9ARAC</name>
<evidence type="ECO:0000256" key="9">
    <source>
        <dbReference type="ARBA" id="ARBA00038162"/>
    </source>
</evidence>
<dbReference type="Gene3D" id="3.90.550.10">
    <property type="entry name" value="Spore Coat Polysaccharide Biosynthesis Protein SpsA, Chain A"/>
    <property type="match status" value="1"/>
</dbReference>
<comment type="caution">
    <text evidence="15">The sequence shown here is derived from an EMBL/GenBank/DDBJ whole genome shotgun (WGS) entry which is preliminary data.</text>
</comment>
<evidence type="ECO:0000256" key="11">
    <source>
        <dbReference type="ARBA" id="ARBA00050886"/>
    </source>
</evidence>
<evidence type="ECO:0000256" key="3">
    <source>
        <dbReference type="ARBA" id="ARBA00022490"/>
    </source>
</evidence>
<dbReference type="FunFam" id="3.90.550.10:FF:000092">
    <property type="entry name" value="Glycogenin 2"/>
    <property type="match status" value="1"/>
</dbReference>
<comment type="catalytic activity">
    <reaction evidence="12">
        <text>L-tyrosyl-[glycogenin] + UDP-alpha-D-glucose = alpha-D-glucosyl-L-tyrosyl-[glycogenin] + UDP + H(+)</text>
        <dbReference type="Rhea" id="RHEA:23360"/>
        <dbReference type="Rhea" id="RHEA-COMP:14604"/>
        <dbReference type="Rhea" id="RHEA-COMP:14605"/>
        <dbReference type="ChEBI" id="CHEBI:15378"/>
        <dbReference type="ChEBI" id="CHEBI:46858"/>
        <dbReference type="ChEBI" id="CHEBI:58223"/>
        <dbReference type="ChEBI" id="CHEBI:58885"/>
        <dbReference type="ChEBI" id="CHEBI:140573"/>
        <dbReference type="EC" id="2.4.1.186"/>
    </reaction>
</comment>
<evidence type="ECO:0000256" key="14">
    <source>
        <dbReference type="SAM" id="MobiDB-lite"/>
    </source>
</evidence>
<keyword evidence="5" id="KW-0479">Metal-binding</keyword>
<dbReference type="InterPro" id="IPR029044">
    <property type="entry name" value="Nucleotide-diphossugar_trans"/>
</dbReference>
<comment type="catalytic activity">
    <reaction evidence="11">
        <text>[1,4-alpha-D-glucosyl](n)-L-tyrosyl-[glycogenin] + UDP-alpha-D-glucose = [1,4-alpha-D-glucosyl](n+1)-L-tyrosyl-[glycogenin] + UDP + H(+)</text>
        <dbReference type="Rhea" id="RHEA:56560"/>
        <dbReference type="Rhea" id="RHEA-COMP:14606"/>
        <dbReference type="Rhea" id="RHEA-COMP:14607"/>
        <dbReference type="ChEBI" id="CHEBI:15378"/>
        <dbReference type="ChEBI" id="CHEBI:58223"/>
        <dbReference type="ChEBI" id="CHEBI:58885"/>
        <dbReference type="ChEBI" id="CHEBI:140574"/>
        <dbReference type="EC" id="2.4.1.186"/>
    </reaction>
</comment>
<evidence type="ECO:0000256" key="7">
    <source>
        <dbReference type="ARBA" id="ARBA00023180"/>
    </source>
</evidence>
<evidence type="ECO:0000256" key="12">
    <source>
        <dbReference type="ARBA" id="ARBA00052293"/>
    </source>
</evidence>
<dbReference type="CDD" id="cd02537">
    <property type="entry name" value="GT8_Glycogenin"/>
    <property type="match status" value="1"/>
</dbReference>
<protein>
    <recommendedName>
        <fullName evidence="10">glycogenin glucosyltransferase</fullName>
        <ecNumber evidence="10">2.4.1.186</ecNumber>
    </recommendedName>
</protein>
<evidence type="ECO:0000256" key="13">
    <source>
        <dbReference type="ARBA" id="ARBA00057883"/>
    </source>
</evidence>
<dbReference type="GO" id="GO:0005737">
    <property type="term" value="C:cytoplasm"/>
    <property type="evidence" value="ECO:0007669"/>
    <property type="project" value="UniProtKB-SubCell"/>
</dbReference>
<comment type="similarity">
    <text evidence="9">Belongs to the glycosyltransferase 8 family. Glycogenin subfamily.</text>
</comment>
<keyword evidence="7" id="KW-0325">Glycoprotein</keyword>
<evidence type="ECO:0000256" key="6">
    <source>
        <dbReference type="ARBA" id="ARBA00023056"/>
    </source>
</evidence>
<evidence type="ECO:0000256" key="1">
    <source>
        <dbReference type="ARBA" id="ARBA00001936"/>
    </source>
</evidence>
<evidence type="ECO:0000256" key="2">
    <source>
        <dbReference type="ARBA" id="ARBA00004496"/>
    </source>
</evidence>
<keyword evidence="3" id="KW-0963">Cytoplasm</keyword>
<feature type="region of interest" description="Disordered" evidence="14">
    <location>
        <begin position="286"/>
        <end position="306"/>
    </location>
</feature>
<dbReference type="GO" id="GO:0005978">
    <property type="term" value="P:glycogen biosynthetic process"/>
    <property type="evidence" value="ECO:0007669"/>
    <property type="project" value="UniProtKB-KW"/>
</dbReference>
<keyword evidence="4" id="KW-0808">Transferase</keyword>
<dbReference type="InterPro" id="IPR050587">
    <property type="entry name" value="GNT1/Glycosyltrans_8"/>
</dbReference>
<evidence type="ECO:0000256" key="4">
    <source>
        <dbReference type="ARBA" id="ARBA00022679"/>
    </source>
</evidence>
<keyword evidence="16" id="KW-1185">Reference proteome</keyword>
<keyword evidence="8" id="KW-0464">Manganese</keyword>
<dbReference type="GO" id="GO:0008466">
    <property type="term" value="F:glycogenin glucosyltransferase activity"/>
    <property type="evidence" value="ECO:0007669"/>
    <property type="project" value="UniProtKB-EC"/>
</dbReference>
<comment type="subcellular location">
    <subcellularLocation>
        <location evidence="2">Cytoplasm</location>
    </subcellularLocation>
</comment>
<dbReference type="InterPro" id="IPR002495">
    <property type="entry name" value="Glyco_trans_8"/>
</dbReference>
<reference evidence="15 16" key="1">
    <citation type="journal article" date="2022" name="Nat. Ecol. Evol.">
        <title>A masculinizing supergene underlies an exaggerated male reproductive morph in a spider.</title>
        <authorList>
            <person name="Hendrickx F."/>
            <person name="De Corte Z."/>
            <person name="Sonet G."/>
            <person name="Van Belleghem S.M."/>
            <person name="Kostlbacher S."/>
            <person name="Vangestel C."/>
        </authorList>
    </citation>
    <scope>NUCLEOTIDE SEQUENCE [LARGE SCALE GENOMIC DNA]</scope>
    <source>
        <strain evidence="15">W744_W776</strain>
    </source>
</reference>
<dbReference type="EMBL" id="JAFNEN010000518">
    <property type="protein sequence ID" value="KAG8181384.1"/>
    <property type="molecule type" value="Genomic_DNA"/>
</dbReference>
<dbReference type="Pfam" id="PF01501">
    <property type="entry name" value="Glyco_transf_8"/>
    <property type="match status" value="1"/>
</dbReference>
<accession>A0AAV6UB39</accession>
<evidence type="ECO:0000313" key="16">
    <source>
        <dbReference type="Proteomes" id="UP000827092"/>
    </source>
</evidence>
<dbReference type="AlphaFoldDB" id="A0AAV6UB39"/>
<dbReference type="GO" id="GO:0046872">
    <property type="term" value="F:metal ion binding"/>
    <property type="evidence" value="ECO:0007669"/>
    <property type="project" value="UniProtKB-KW"/>
</dbReference>
<organism evidence="15 16">
    <name type="scientific">Oedothorax gibbosus</name>
    <dbReference type="NCBI Taxonomy" id="931172"/>
    <lineage>
        <taxon>Eukaryota</taxon>
        <taxon>Metazoa</taxon>
        <taxon>Ecdysozoa</taxon>
        <taxon>Arthropoda</taxon>
        <taxon>Chelicerata</taxon>
        <taxon>Arachnida</taxon>
        <taxon>Araneae</taxon>
        <taxon>Araneomorphae</taxon>
        <taxon>Entelegynae</taxon>
        <taxon>Araneoidea</taxon>
        <taxon>Linyphiidae</taxon>
        <taxon>Erigoninae</taxon>
        <taxon>Oedothorax</taxon>
    </lineage>
</organism>
<dbReference type="EC" id="2.4.1.186" evidence="10"/>
<keyword evidence="6" id="KW-0320">Glycogen biosynthesis</keyword>
<dbReference type="Proteomes" id="UP000827092">
    <property type="component" value="Unassembled WGS sequence"/>
</dbReference>
<evidence type="ECO:0000256" key="8">
    <source>
        <dbReference type="ARBA" id="ARBA00023211"/>
    </source>
</evidence>
<comment type="function">
    <text evidence="13">Self-glucosylating initiator of glycogen synthesis. It catalyzes the formation of a short alpha (1,4)-glucosyl chain covalently attached via a glucose 1-O-tyrosyl linkage to internal tyrosine residues and these chains act as primers for the elongation reaction catalyzed by glycogen synthase.</text>
</comment>
<evidence type="ECO:0000256" key="5">
    <source>
        <dbReference type="ARBA" id="ARBA00022723"/>
    </source>
</evidence>